<gene>
    <name evidence="1" type="ORF">CDAR_79771</name>
</gene>
<keyword evidence="2" id="KW-1185">Reference proteome</keyword>
<reference evidence="1 2" key="1">
    <citation type="submission" date="2021-06" db="EMBL/GenBank/DDBJ databases">
        <title>Caerostris darwini draft genome.</title>
        <authorList>
            <person name="Kono N."/>
            <person name="Arakawa K."/>
        </authorList>
    </citation>
    <scope>NUCLEOTIDE SEQUENCE [LARGE SCALE GENOMIC DNA]</scope>
</reference>
<protein>
    <submittedName>
        <fullName evidence="1">Uncharacterized protein</fullName>
    </submittedName>
</protein>
<dbReference type="Proteomes" id="UP001054837">
    <property type="component" value="Unassembled WGS sequence"/>
</dbReference>
<evidence type="ECO:0000313" key="2">
    <source>
        <dbReference type="Proteomes" id="UP001054837"/>
    </source>
</evidence>
<sequence length="79" mass="8825">MRHLPAARRSKQYPHTILEVEVRAADLVSGISLQGPSNCQKIRKFMDQRGWVTVHSSPNMGKINIGTADFFKVDSNETG</sequence>
<name>A0AAV4WA96_9ARAC</name>
<dbReference type="EMBL" id="BPLQ01014341">
    <property type="protein sequence ID" value="GIY79168.1"/>
    <property type="molecule type" value="Genomic_DNA"/>
</dbReference>
<dbReference type="AlphaFoldDB" id="A0AAV4WA96"/>
<organism evidence="1 2">
    <name type="scientific">Caerostris darwini</name>
    <dbReference type="NCBI Taxonomy" id="1538125"/>
    <lineage>
        <taxon>Eukaryota</taxon>
        <taxon>Metazoa</taxon>
        <taxon>Ecdysozoa</taxon>
        <taxon>Arthropoda</taxon>
        <taxon>Chelicerata</taxon>
        <taxon>Arachnida</taxon>
        <taxon>Araneae</taxon>
        <taxon>Araneomorphae</taxon>
        <taxon>Entelegynae</taxon>
        <taxon>Araneoidea</taxon>
        <taxon>Araneidae</taxon>
        <taxon>Caerostris</taxon>
    </lineage>
</organism>
<accession>A0AAV4WA96</accession>
<comment type="caution">
    <text evidence="1">The sequence shown here is derived from an EMBL/GenBank/DDBJ whole genome shotgun (WGS) entry which is preliminary data.</text>
</comment>
<evidence type="ECO:0000313" key="1">
    <source>
        <dbReference type="EMBL" id="GIY79168.1"/>
    </source>
</evidence>
<proteinExistence type="predicted"/>